<keyword evidence="8" id="KW-1185">Reference proteome</keyword>
<dbReference type="GO" id="GO:0005230">
    <property type="term" value="F:extracellular ligand-gated monoatomic ion channel activity"/>
    <property type="evidence" value="ECO:0007669"/>
    <property type="project" value="InterPro"/>
</dbReference>
<keyword evidence="4 5" id="KW-0472">Membrane</keyword>
<evidence type="ECO:0000256" key="1">
    <source>
        <dbReference type="ARBA" id="ARBA00004141"/>
    </source>
</evidence>
<dbReference type="Gene3D" id="1.20.58.390">
    <property type="entry name" value="Neurotransmitter-gated ion-channel transmembrane domain"/>
    <property type="match status" value="1"/>
</dbReference>
<dbReference type="InterPro" id="IPR006201">
    <property type="entry name" value="Neur_channel"/>
</dbReference>
<comment type="caution">
    <text evidence="7">The sequence shown here is derived from an EMBL/GenBank/DDBJ whole genome shotgun (WGS) entry which is preliminary data.</text>
</comment>
<dbReference type="Gene3D" id="2.70.170.10">
    <property type="entry name" value="Neurotransmitter-gated ion-channel ligand-binding domain"/>
    <property type="match status" value="1"/>
</dbReference>
<dbReference type="EMBL" id="BTSX01000001">
    <property type="protein sequence ID" value="GMS78848.1"/>
    <property type="molecule type" value="Genomic_DNA"/>
</dbReference>
<feature type="domain" description="Neurotransmitter-gated ion-channel ligand-binding" evidence="6">
    <location>
        <begin position="2"/>
        <end position="164"/>
    </location>
</feature>
<feature type="transmembrane region" description="Helical" evidence="5">
    <location>
        <begin position="238"/>
        <end position="259"/>
    </location>
</feature>
<protein>
    <recommendedName>
        <fullName evidence="6">Neurotransmitter-gated ion-channel ligand-binding domain-containing protein</fullName>
    </recommendedName>
</protein>
<keyword evidence="2 5" id="KW-0812">Transmembrane</keyword>
<dbReference type="Pfam" id="PF02931">
    <property type="entry name" value="Neur_chan_LBD"/>
    <property type="match status" value="1"/>
</dbReference>
<feature type="non-terminal residue" evidence="7">
    <location>
        <position position="371"/>
    </location>
</feature>
<accession>A0AAV5S9W6</accession>
<sequence>MKKLQDKLFKNYDSTINPYATRFTNFTWNSKGSFASVTLMRSRLLSVQEKEQQFSTATGVIIEWTDPRLTWNASQFGGINHLYMRRGRVWMPEIVPCEATAVTPVALFETTNVKIWSTGQVIMLSYFFATHNCKINADNFPFDINHCMLCFALSGNYGEELMLRGFIGTGEFDYEAFRAKPVLSVSYFNDEAALSSVFYHMVITRQPQFWVCLIILPTFFIGMLVLIGIFFGEDSHSLNGLVEVGLTGMMSLTVIVGILNDSIAKSKDLSALGRFVFYDIIIVVVAIIVILFTQKLRRRLKKVSEQKLKCDQSSRALWQYIRRYGASSEISRYTLFFIFFALHLINLIMMLIRPEDTGAFESLTSFNATYS</sequence>
<name>A0AAV5S9W6_9BILA</name>
<reference evidence="7" key="1">
    <citation type="submission" date="2023-10" db="EMBL/GenBank/DDBJ databases">
        <title>Genome assembly of Pristionchus species.</title>
        <authorList>
            <person name="Yoshida K."/>
            <person name="Sommer R.J."/>
        </authorList>
    </citation>
    <scope>NUCLEOTIDE SEQUENCE</scope>
    <source>
        <strain evidence="7">RS0144</strain>
    </source>
</reference>
<dbReference type="Proteomes" id="UP001432027">
    <property type="component" value="Unassembled WGS sequence"/>
</dbReference>
<evidence type="ECO:0000313" key="7">
    <source>
        <dbReference type="EMBL" id="GMS78848.1"/>
    </source>
</evidence>
<evidence type="ECO:0000256" key="3">
    <source>
        <dbReference type="ARBA" id="ARBA00022989"/>
    </source>
</evidence>
<dbReference type="AlphaFoldDB" id="A0AAV5S9W6"/>
<dbReference type="InterPro" id="IPR036719">
    <property type="entry name" value="Neuro-gated_channel_TM_sf"/>
</dbReference>
<dbReference type="SUPFAM" id="SSF90112">
    <property type="entry name" value="Neurotransmitter-gated ion-channel transmembrane pore"/>
    <property type="match status" value="1"/>
</dbReference>
<evidence type="ECO:0000313" key="8">
    <source>
        <dbReference type="Proteomes" id="UP001432027"/>
    </source>
</evidence>
<feature type="transmembrane region" description="Helical" evidence="5">
    <location>
        <begin position="333"/>
        <end position="352"/>
    </location>
</feature>
<dbReference type="GO" id="GO:0004888">
    <property type="term" value="F:transmembrane signaling receptor activity"/>
    <property type="evidence" value="ECO:0007669"/>
    <property type="project" value="InterPro"/>
</dbReference>
<proteinExistence type="predicted"/>
<feature type="transmembrane region" description="Helical" evidence="5">
    <location>
        <begin position="271"/>
        <end position="292"/>
    </location>
</feature>
<dbReference type="CDD" id="cd18989">
    <property type="entry name" value="LGIC_ECD_cation"/>
    <property type="match status" value="1"/>
</dbReference>
<evidence type="ECO:0000259" key="6">
    <source>
        <dbReference type="Pfam" id="PF02931"/>
    </source>
</evidence>
<dbReference type="PANTHER" id="PTHR18945">
    <property type="entry name" value="NEUROTRANSMITTER GATED ION CHANNEL"/>
    <property type="match status" value="1"/>
</dbReference>
<gene>
    <name evidence="7" type="ORF">PENTCL1PPCAC_1023</name>
</gene>
<dbReference type="GO" id="GO:0016020">
    <property type="term" value="C:membrane"/>
    <property type="evidence" value="ECO:0007669"/>
    <property type="project" value="UniProtKB-SubCell"/>
</dbReference>
<evidence type="ECO:0000256" key="2">
    <source>
        <dbReference type="ARBA" id="ARBA00022692"/>
    </source>
</evidence>
<dbReference type="InterPro" id="IPR036734">
    <property type="entry name" value="Neur_chan_lig-bd_sf"/>
</dbReference>
<evidence type="ECO:0000256" key="5">
    <source>
        <dbReference type="SAM" id="Phobius"/>
    </source>
</evidence>
<evidence type="ECO:0000256" key="4">
    <source>
        <dbReference type="ARBA" id="ARBA00023136"/>
    </source>
</evidence>
<organism evidence="7 8">
    <name type="scientific">Pristionchus entomophagus</name>
    <dbReference type="NCBI Taxonomy" id="358040"/>
    <lineage>
        <taxon>Eukaryota</taxon>
        <taxon>Metazoa</taxon>
        <taxon>Ecdysozoa</taxon>
        <taxon>Nematoda</taxon>
        <taxon>Chromadorea</taxon>
        <taxon>Rhabditida</taxon>
        <taxon>Rhabditina</taxon>
        <taxon>Diplogasteromorpha</taxon>
        <taxon>Diplogasteroidea</taxon>
        <taxon>Neodiplogasteridae</taxon>
        <taxon>Pristionchus</taxon>
    </lineage>
</organism>
<dbReference type="SUPFAM" id="SSF63712">
    <property type="entry name" value="Nicotinic receptor ligand binding domain-like"/>
    <property type="match status" value="1"/>
</dbReference>
<feature type="transmembrane region" description="Helical" evidence="5">
    <location>
        <begin position="209"/>
        <end position="232"/>
    </location>
</feature>
<comment type="subcellular location">
    <subcellularLocation>
        <location evidence="1">Membrane</location>
        <topology evidence="1">Multi-pass membrane protein</topology>
    </subcellularLocation>
</comment>
<dbReference type="InterPro" id="IPR006202">
    <property type="entry name" value="Neur_chan_lig-bd"/>
</dbReference>
<dbReference type="InterPro" id="IPR038050">
    <property type="entry name" value="Neuro_actylchol_rec"/>
</dbReference>
<keyword evidence="3 5" id="KW-1133">Transmembrane helix</keyword>